<dbReference type="RefSeq" id="WP_088465484.1">
    <property type="nucleotide sequence ID" value="NZ_NIRR01000033.1"/>
</dbReference>
<evidence type="ECO:0000313" key="3">
    <source>
        <dbReference type="EMBL" id="OWP62094.1"/>
    </source>
</evidence>
<evidence type="ECO:0000256" key="1">
    <source>
        <dbReference type="SAM" id="MobiDB-lite"/>
    </source>
</evidence>
<organism evidence="3 4">
    <name type="scientific">Hymenobacter amundsenii</name>
    <dbReference type="NCBI Taxonomy" id="2006685"/>
    <lineage>
        <taxon>Bacteria</taxon>
        <taxon>Pseudomonadati</taxon>
        <taxon>Bacteroidota</taxon>
        <taxon>Cytophagia</taxon>
        <taxon>Cytophagales</taxon>
        <taxon>Hymenobacteraceae</taxon>
        <taxon>Hymenobacter</taxon>
    </lineage>
</organism>
<feature type="region of interest" description="Disordered" evidence="1">
    <location>
        <begin position="122"/>
        <end position="163"/>
    </location>
</feature>
<dbReference type="EMBL" id="NIRR01000033">
    <property type="protein sequence ID" value="OWP62094.1"/>
    <property type="molecule type" value="Genomic_DNA"/>
</dbReference>
<evidence type="ECO:0000256" key="2">
    <source>
        <dbReference type="SAM" id="Phobius"/>
    </source>
</evidence>
<feature type="region of interest" description="Disordered" evidence="1">
    <location>
        <begin position="28"/>
        <end position="103"/>
    </location>
</feature>
<evidence type="ECO:0000313" key="4">
    <source>
        <dbReference type="Proteomes" id="UP000197277"/>
    </source>
</evidence>
<gene>
    <name evidence="3" type="ORF">CDA63_16105</name>
</gene>
<dbReference type="Proteomes" id="UP000197277">
    <property type="component" value="Unassembled WGS sequence"/>
</dbReference>
<keyword evidence="2" id="KW-0812">Transmembrane</keyword>
<feature type="compositionally biased region" description="Basic and acidic residues" evidence="1">
    <location>
        <begin position="124"/>
        <end position="138"/>
    </location>
</feature>
<feature type="compositionally biased region" description="Basic and acidic residues" evidence="1">
    <location>
        <begin position="32"/>
        <end position="42"/>
    </location>
</feature>
<protein>
    <submittedName>
        <fullName evidence="3">Uncharacterized protein</fullName>
    </submittedName>
</protein>
<feature type="transmembrane region" description="Helical" evidence="2">
    <location>
        <begin position="6"/>
        <end position="22"/>
    </location>
</feature>
<comment type="caution">
    <text evidence="3">The sequence shown here is derived from an EMBL/GenBank/DDBJ whole genome shotgun (WGS) entry which is preliminary data.</text>
</comment>
<keyword evidence="4" id="KW-1185">Reference proteome</keyword>
<keyword evidence="2" id="KW-0472">Membrane</keyword>
<dbReference type="AlphaFoldDB" id="A0A246FHU0"/>
<reference evidence="3 4" key="1">
    <citation type="submission" date="2017-06" db="EMBL/GenBank/DDBJ databases">
        <title>Hymenobacter amundsenii sp. nov. isolated from regoliths in Antarctica.</title>
        <authorList>
            <person name="Sedlacek I."/>
            <person name="Kralova S."/>
            <person name="Pantucek R."/>
            <person name="Svec P."/>
            <person name="Holochova P."/>
            <person name="Stankova E."/>
            <person name="Vrbovska V."/>
            <person name="Busse H.-J."/>
        </authorList>
    </citation>
    <scope>NUCLEOTIDE SEQUENCE [LARGE SCALE GENOMIC DNA]</scope>
    <source>
        <strain evidence="3 4">CCM 8682</strain>
    </source>
</reference>
<keyword evidence="2" id="KW-1133">Transmembrane helix</keyword>
<dbReference type="OrthoDB" id="885126at2"/>
<sequence>MEDFKSIIWVLLAVGVFIWQMVQKIKSQAEAAEQKEQRRTARQDFGTAKPTPKPVPPVPSSSFEELLAQMQRQNRAEESLPEPAPEPVAETRPASVEPMGRYARSQEKIEVEIHSLELPTPEARSLEAPKRAARRADTMPRTSTQHGQEDYWSQPKPATPEQTRRTVNDLLRNPADIRAAFVLSEILQRRF</sequence>
<proteinExistence type="predicted"/>
<accession>A0A246FHU0</accession>
<name>A0A246FHU0_9BACT</name>